<sequence length="171" mass="18698">LVVGVIFFFLRNARATLIPSVVVPLSLLATAGVMLPMGFSLDNLSLMALSIAVGFVVDDAVVMLEAIWRRIEHGERPFQAALAGSGEINFTILSISISLVAVFTPLLFMGGVVGRLFREFAVTISVAILVSGFVSLTLTPMLCARVLKPHDPHHKPNFVLRWFEAMFESWL</sequence>
<dbReference type="Pfam" id="PF00873">
    <property type="entry name" value="ACR_tran"/>
    <property type="match status" value="1"/>
</dbReference>
<reference evidence="2 3" key="1">
    <citation type="submission" date="2018-08" db="EMBL/GenBank/DDBJ databases">
        <title>Pallidiluteibacterium maritimus gen. nov., sp. nov., isolated from coastal sediment.</title>
        <authorList>
            <person name="Zhou L.Y."/>
        </authorList>
    </citation>
    <scope>NUCLEOTIDE SEQUENCE [LARGE SCALE GENOMIC DNA]</scope>
    <source>
        <strain evidence="2 3">XSD2</strain>
    </source>
</reference>
<keyword evidence="3" id="KW-1185">Reference proteome</keyword>
<gene>
    <name evidence="2" type="ORF">D1614_25235</name>
</gene>
<feature type="transmembrane region" description="Helical" evidence="1">
    <location>
        <begin position="88"/>
        <end position="108"/>
    </location>
</feature>
<dbReference type="PANTHER" id="PTHR32063">
    <property type="match status" value="1"/>
</dbReference>
<dbReference type="InterPro" id="IPR001036">
    <property type="entry name" value="Acrflvin-R"/>
</dbReference>
<dbReference type="PANTHER" id="PTHR32063:SF21">
    <property type="entry name" value="MULTIDRUG RESISTANCE PROTEIN MDTB"/>
    <property type="match status" value="1"/>
</dbReference>
<evidence type="ECO:0000256" key="1">
    <source>
        <dbReference type="SAM" id="Phobius"/>
    </source>
</evidence>
<keyword evidence="1" id="KW-1133">Transmembrane helix</keyword>
<dbReference type="OrthoDB" id="9758940at2"/>
<organism evidence="2 3">
    <name type="scientific">Maribellus luteus</name>
    <dbReference type="NCBI Taxonomy" id="2305463"/>
    <lineage>
        <taxon>Bacteria</taxon>
        <taxon>Pseudomonadati</taxon>
        <taxon>Bacteroidota</taxon>
        <taxon>Bacteroidia</taxon>
        <taxon>Marinilabiliales</taxon>
        <taxon>Prolixibacteraceae</taxon>
        <taxon>Maribellus</taxon>
    </lineage>
</organism>
<dbReference type="SUPFAM" id="SSF82866">
    <property type="entry name" value="Multidrug efflux transporter AcrB transmembrane domain"/>
    <property type="match status" value="1"/>
</dbReference>
<dbReference type="AlphaFoldDB" id="A0A399SJD9"/>
<feature type="transmembrane region" description="Helical" evidence="1">
    <location>
        <begin position="45"/>
        <end position="68"/>
    </location>
</feature>
<dbReference type="GO" id="GO:0005886">
    <property type="term" value="C:plasma membrane"/>
    <property type="evidence" value="ECO:0007669"/>
    <property type="project" value="TreeGrafter"/>
</dbReference>
<comment type="caution">
    <text evidence="2">The sequence shown here is derived from an EMBL/GenBank/DDBJ whole genome shotgun (WGS) entry which is preliminary data.</text>
</comment>
<evidence type="ECO:0000313" key="3">
    <source>
        <dbReference type="Proteomes" id="UP000265926"/>
    </source>
</evidence>
<feature type="transmembrane region" description="Helical" evidence="1">
    <location>
        <begin position="120"/>
        <end position="147"/>
    </location>
</feature>
<feature type="non-terminal residue" evidence="2">
    <location>
        <position position="171"/>
    </location>
</feature>
<dbReference type="Gene3D" id="1.20.1640.10">
    <property type="entry name" value="Multidrug efflux transporter AcrB transmembrane domain"/>
    <property type="match status" value="1"/>
</dbReference>
<keyword evidence="1" id="KW-0472">Membrane</keyword>
<accession>A0A399SJD9</accession>
<dbReference type="GO" id="GO:0042910">
    <property type="term" value="F:xenobiotic transmembrane transporter activity"/>
    <property type="evidence" value="ECO:0007669"/>
    <property type="project" value="TreeGrafter"/>
</dbReference>
<keyword evidence="1" id="KW-0812">Transmembrane</keyword>
<feature type="transmembrane region" description="Helical" evidence="1">
    <location>
        <begin position="17"/>
        <end position="39"/>
    </location>
</feature>
<dbReference type="Proteomes" id="UP000265926">
    <property type="component" value="Unassembled WGS sequence"/>
</dbReference>
<proteinExistence type="predicted"/>
<feature type="non-terminal residue" evidence="2">
    <location>
        <position position="1"/>
    </location>
</feature>
<dbReference type="EMBL" id="QWGR01000308">
    <property type="protein sequence ID" value="RIJ43338.1"/>
    <property type="molecule type" value="Genomic_DNA"/>
</dbReference>
<protein>
    <submittedName>
        <fullName evidence="2">Acriflavine resistance protein B</fullName>
    </submittedName>
</protein>
<name>A0A399SJD9_9BACT</name>
<dbReference type="PRINTS" id="PR00702">
    <property type="entry name" value="ACRIFLAVINRP"/>
</dbReference>
<evidence type="ECO:0000313" key="2">
    <source>
        <dbReference type="EMBL" id="RIJ43338.1"/>
    </source>
</evidence>